<dbReference type="OrthoDB" id="3237198at2759"/>
<dbReference type="EMBL" id="LN679103">
    <property type="protein sequence ID" value="CEL59229.1"/>
    <property type="molecule type" value="Genomic_DNA"/>
</dbReference>
<proteinExistence type="predicted"/>
<keyword evidence="2" id="KW-1185">Reference proteome</keyword>
<protein>
    <submittedName>
        <fullName evidence="1">Uncharacterized protein</fullName>
    </submittedName>
</protein>
<dbReference type="AlphaFoldDB" id="A0A0B7FQP2"/>
<reference evidence="1 2" key="1">
    <citation type="submission" date="2014-11" db="EMBL/GenBank/DDBJ databases">
        <authorList>
            <person name="Wibberg Daniel"/>
        </authorList>
    </citation>
    <scope>NUCLEOTIDE SEQUENCE [LARGE SCALE GENOMIC DNA]</scope>
    <source>
        <strain evidence="1">Rhizoctonia solani AG1-IB 7/3/14</strain>
    </source>
</reference>
<evidence type="ECO:0000313" key="2">
    <source>
        <dbReference type="Proteomes" id="UP000059188"/>
    </source>
</evidence>
<accession>A0A0B7FQP2</accession>
<evidence type="ECO:0000313" key="1">
    <source>
        <dbReference type="EMBL" id="CEL59229.1"/>
    </source>
</evidence>
<sequence length="349" mass="39056">MSSCIQHRVSLDCNAKFVAYSLLSGFGSITEKERDATQFILGVLPSCVNDRRLVKVPMTNDAYTLAQVCLPELRVMASRHSYVHDGALRNFKQAAAILNVIVSPLISHLSREERKYLLCSISDAEALLSNPLGTLNELVGAWKIRHFELFTNWRSLPIPGVEQYSYGAKLPVPLTLEEILTPLPYPPGASRVTRARTLGHTKAARSLSIRQSQLRKSMDLQPTARFVHSRPTKGPELKTLDSMPRHFVLPDLIYAQSSSDASSISTDDCGFRSLSSRSSSPLITHDAFEESAWDIIEDGSDLELECTYRHEHVCGAYLGCRSMGGTARRHHSSHRIRIIDRWRSLLKAR</sequence>
<gene>
    <name evidence="1" type="ORF">RSOLAG1IB_03162</name>
</gene>
<organism evidence="1 2">
    <name type="scientific">Thanatephorus cucumeris (strain AG1-IB / isolate 7/3/14)</name>
    <name type="common">Lettuce bottom rot fungus</name>
    <name type="synonym">Rhizoctonia solani</name>
    <dbReference type="NCBI Taxonomy" id="1108050"/>
    <lineage>
        <taxon>Eukaryota</taxon>
        <taxon>Fungi</taxon>
        <taxon>Dikarya</taxon>
        <taxon>Basidiomycota</taxon>
        <taxon>Agaricomycotina</taxon>
        <taxon>Agaricomycetes</taxon>
        <taxon>Cantharellales</taxon>
        <taxon>Ceratobasidiaceae</taxon>
        <taxon>Rhizoctonia</taxon>
        <taxon>Rhizoctonia solani AG-1</taxon>
    </lineage>
</organism>
<name>A0A0B7FQP2_THACB</name>
<dbReference type="Proteomes" id="UP000059188">
    <property type="component" value="Unassembled WGS sequence"/>
</dbReference>